<protein>
    <submittedName>
        <fullName evidence="2">32 kDa heat shock protein</fullName>
    </submittedName>
</protein>
<dbReference type="Proteomes" id="UP001146793">
    <property type="component" value="Unassembled WGS sequence"/>
</dbReference>
<keyword evidence="2" id="KW-0346">Stress response</keyword>
<comment type="caution">
    <text evidence="2">The sequence shown here is derived from an EMBL/GenBank/DDBJ whole genome shotgun (WGS) entry which is preliminary data.</text>
</comment>
<name>A0AAV7YJR2_9EUKA</name>
<evidence type="ECO:0000313" key="2">
    <source>
        <dbReference type="EMBL" id="KAJ3428872.1"/>
    </source>
</evidence>
<evidence type="ECO:0000313" key="3">
    <source>
        <dbReference type="Proteomes" id="UP001146793"/>
    </source>
</evidence>
<accession>A0AAV7YJR2</accession>
<reference evidence="2" key="1">
    <citation type="submission" date="2022-08" db="EMBL/GenBank/DDBJ databases">
        <title>Novel sulphate-reducing endosymbionts in the free-living metamonad Anaeramoeba.</title>
        <authorList>
            <person name="Jerlstrom-Hultqvist J."/>
            <person name="Cepicka I."/>
            <person name="Gallot-Lavallee L."/>
            <person name="Salas-Leiva D."/>
            <person name="Curtis B.A."/>
            <person name="Zahonova K."/>
            <person name="Pipaliya S."/>
            <person name="Dacks J."/>
            <person name="Roger A.J."/>
        </authorList>
    </citation>
    <scope>NUCLEOTIDE SEQUENCE</scope>
    <source>
        <strain evidence="2">Busselton2</strain>
    </source>
</reference>
<feature type="compositionally biased region" description="Low complexity" evidence="1">
    <location>
        <begin position="304"/>
        <end position="345"/>
    </location>
</feature>
<feature type="compositionally biased region" description="Polar residues" evidence="1">
    <location>
        <begin position="397"/>
        <end position="414"/>
    </location>
</feature>
<dbReference type="EMBL" id="JANTQA010000057">
    <property type="protein sequence ID" value="KAJ3428872.1"/>
    <property type="molecule type" value="Genomic_DNA"/>
</dbReference>
<organism evidence="2 3">
    <name type="scientific">Anaeramoeba flamelloides</name>
    <dbReference type="NCBI Taxonomy" id="1746091"/>
    <lineage>
        <taxon>Eukaryota</taxon>
        <taxon>Metamonada</taxon>
        <taxon>Anaeramoebidae</taxon>
        <taxon>Anaeramoeba</taxon>
    </lineage>
</organism>
<feature type="region of interest" description="Disordered" evidence="1">
    <location>
        <begin position="251"/>
        <end position="414"/>
    </location>
</feature>
<sequence length="632" mass="74020">MKKETGNGILRTICYEEQKSSDYIKLFKWLYVNTMDEWNTFKFNRLKKKYRQIVRGQKEEFKHSYNKALSWICMYPCIVNIRVMRRRKNYGVVFDPAQLILTRENIEVFLSPLYSFGENGYEKRNMKVYYARWDEDFQLYLNPLRGRDVLLGNPNSTNHVLIRMEDYLKLHALVFLLQIYQDTDATDSRIGKNPKIDHVHVEKIDTTVLPKFGSVSKSLRGRLSSYRIMERIVTGYIQSSKKNNEKKYKTLQKGFHSDESSSSSPPPPPSSSAKRSGRGDKKRKKKKKKKNKDKQKKNKKTKNKNSSPLSENSNSDPNSNSGSNSNSNSNSNCNSSGSSPDPDNNSSKKKPQIKINIKKSRKKTHLNSTSETTDSDLDLNRKKNTTKKKKNKKKQFQTENTFLNPEKSQTKNFPKSSMKLRTITKLPQGEILKLRSKTLAPIVGSLRNLHTGENSSDLIHMANKNYQNFRDRKFEEIDWDFFEDFGPKTYWTQGGVCFKIYVLVKRMLPFEPGVLQITKKGVIISSKLIKERNSKWRSNKKVIKSSKQVRFTEYFEALKREDKRLIEFCSRGKKKRHNERVFVITESPQDADLIIRTTRFFYQKWLPKKRDKKEDKKFMTGSTSVHPYYKNK</sequence>
<feature type="compositionally biased region" description="Basic residues" evidence="1">
    <location>
        <begin position="347"/>
        <end position="365"/>
    </location>
</feature>
<feature type="region of interest" description="Disordered" evidence="1">
    <location>
        <begin position="611"/>
        <end position="632"/>
    </location>
</feature>
<evidence type="ECO:0000256" key="1">
    <source>
        <dbReference type="SAM" id="MobiDB-lite"/>
    </source>
</evidence>
<dbReference type="AlphaFoldDB" id="A0AAV7YJR2"/>
<proteinExistence type="predicted"/>
<gene>
    <name evidence="2" type="ORF">M0812_24207</name>
</gene>
<feature type="compositionally biased region" description="Basic residues" evidence="1">
    <location>
        <begin position="382"/>
        <end position="395"/>
    </location>
</feature>
<feature type="compositionally biased region" description="Basic residues" evidence="1">
    <location>
        <begin position="280"/>
        <end position="303"/>
    </location>
</feature>